<comment type="similarity">
    <text evidence="1">Belongs to the CpsD/CapB family.</text>
</comment>
<dbReference type="GO" id="GO:0005524">
    <property type="term" value="F:ATP binding"/>
    <property type="evidence" value="ECO:0007669"/>
    <property type="project" value="UniProtKB-KW"/>
</dbReference>
<keyword evidence="5 10" id="KW-0418">Kinase</keyword>
<comment type="catalytic activity">
    <reaction evidence="8">
        <text>L-tyrosyl-[protein] + ATP = O-phospho-L-tyrosyl-[protein] + ADP + H(+)</text>
        <dbReference type="Rhea" id="RHEA:10596"/>
        <dbReference type="Rhea" id="RHEA-COMP:10136"/>
        <dbReference type="Rhea" id="RHEA-COMP:20101"/>
        <dbReference type="ChEBI" id="CHEBI:15378"/>
        <dbReference type="ChEBI" id="CHEBI:30616"/>
        <dbReference type="ChEBI" id="CHEBI:46858"/>
        <dbReference type="ChEBI" id="CHEBI:61978"/>
        <dbReference type="ChEBI" id="CHEBI:456216"/>
        <dbReference type="EC" id="2.7.10.2"/>
    </reaction>
</comment>
<name>A0A9D2N8J8_9FIRM</name>
<evidence type="ECO:0000256" key="3">
    <source>
        <dbReference type="ARBA" id="ARBA00022679"/>
    </source>
</evidence>
<dbReference type="NCBIfam" id="TIGR01007">
    <property type="entry name" value="eps_fam"/>
    <property type="match status" value="1"/>
</dbReference>
<dbReference type="AlphaFoldDB" id="A0A9D2N8J8"/>
<dbReference type="InterPro" id="IPR050445">
    <property type="entry name" value="Bact_polysacc_biosynth/exp"/>
</dbReference>
<evidence type="ECO:0000256" key="4">
    <source>
        <dbReference type="ARBA" id="ARBA00022741"/>
    </source>
</evidence>
<dbReference type="InterPro" id="IPR005702">
    <property type="entry name" value="Wzc-like_C"/>
</dbReference>
<dbReference type="GO" id="GO:0005886">
    <property type="term" value="C:plasma membrane"/>
    <property type="evidence" value="ECO:0007669"/>
    <property type="project" value="TreeGrafter"/>
</dbReference>
<accession>A0A9D2N8J8</accession>
<reference evidence="10" key="2">
    <citation type="submission" date="2021-04" db="EMBL/GenBank/DDBJ databases">
        <authorList>
            <person name="Gilroy R."/>
        </authorList>
    </citation>
    <scope>NUCLEOTIDE SEQUENCE</scope>
    <source>
        <strain evidence="10">CHK185-5351</strain>
    </source>
</reference>
<feature type="domain" description="AAA" evidence="9">
    <location>
        <begin position="34"/>
        <end position="179"/>
    </location>
</feature>
<dbReference type="PANTHER" id="PTHR32309:SF13">
    <property type="entry name" value="FERRIC ENTEROBACTIN TRANSPORT PROTEIN FEPE"/>
    <property type="match status" value="1"/>
</dbReference>
<dbReference type="SUPFAM" id="SSF52540">
    <property type="entry name" value="P-loop containing nucleoside triphosphate hydrolases"/>
    <property type="match status" value="1"/>
</dbReference>
<dbReference type="CDD" id="cd05387">
    <property type="entry name" value="BY-kinase"/>
    <property type="match status" value="1"/>
</dbReference>
<comment type="caution">
    <text evidence="10">The sequence shown here is derived from an EMBL/GenBank/DDBJ whole genome shotgun (WGS) entry which is preliminary data.</text>
</comment>
<dbReference type="GO" id="GO:0004715">
    <property type="term" value="F:non-membrane spanning protein tyrosine kinase activity"/>
    <property type="evidence" value="ECO:0007669"/>
    <property type="project" value="UniProtKB-EC"/>
</dbReference>
<keyword evidence="4" id="KW-0547">Nucleotide-binding</keyword>
<gene>
    <name evidence="10" type="ORF">H9705_01525</name>
</gene>
<reference evidence="10" key="1">
    <citation type="journal article" date="2021" name="PeerJ">
        <title>Extensive microbial diversity within the chicken gut microbiome revealed by metagenomics and culture.</title>
        <authorList>
            <person name="Gilroy R."/>
            <person name="Ravi A."/>
            <person name="Getino M."/>
            <person name="Pursley I."/>
            <person name="Horton D.L."/>
            <person name="Alikhan N.F."/>
            <person name="Baker D."/>
            <person name="Gharbi K."/>
            <person name="Hall N."/>
            <person name="Watson M."/>
            <person name="Adriaenssens E.M."/>
            <person name="Foster-Nyarko E."/>
            <person name="Jarju S."/>
            <person name="Secka A."/>
            <person name="Antonio M."/>
            <person name="Oren A."/>
            <person name="Chaudhuri R.R."/>
            <person name="La Ragione R."/>
            <person name="Hildebrand F."/>
            <person name="Pallen M.J."/>
        </authorList>
    </citation>
    <scope>NUCLEOTIDE SEQUENCE</scope>
    <source>
        <strain evidence="10">CHK185-5351</strain>
    </source>
</reference>
<keyword evidence="6" id="KW-0067">ATP-binding</keyword>
<evidence type="ECO:0000256" key="1">
    <source>
        <dbReference type="ARBA" id="ARBA00007316"/>
    </source>
</evidence>
<evidence type="ECO:0000259" key="9">
    <source>
        <dbReference type="Pfam" id="PF13614"/>
    </source>
</evidence>
<protein>
    <recommendedName>
        <fullName evidence="2">non-specific protein-tyrosine kinase</fullName>
        <ecNumber evidence="2">2.7.10.2</ecNumber>
    </recommendedName>
</protein>
<sequence length="232" mass="26214">METIRLKSREQDYETREETKVLRTNLLFCGSDKKVILVTSCLAGEGKSTITMNLAKSLAEIKKKVLLIDVDLRKSVLGHQVNGERPKKGLTHYLSGQASIADIIYLNEDPKFHIIFAGPLPPNPAELLASKAFERLIQKCREAYDYILLDCAPLGMVVDAAVVAAYSDAAILTIESGNISYRFAREVKQKLEHTGCPILGVALNKIDRKKTGRYYGKKYEKYYKKYYRSEEK</sequence>
<evidence type="ECO:0000256" key="7">
    <source>
        <dbReference type="ARBA" id="ARBA00023137"/>
    </source>
</evidence>
<organism evidence="10 11">
    <name type="scientific">Candidatus Fusicatenibacter intestinigallinarum</name>
    <dbReference type="NCBI Taxonomy" id="2838598"/>
    <lineage>
        <taxon>Bacteria</taxon>
        <taxon>Bacillati</taxon>
        <taxon>Bacillota</taxon>
        <taxon>Clostridia</taxon>
        <taxon>Lachnospirales</taxon>
        <taxon>Lachnospiraceae</taxon>
        <taxon>Fusicatenibacter</taxon>
    </lineage>
</organism>
<dbReference type="PANTHER" id="PTHR32309">
    <property type="entry name" value="TYROSINE-PROTEIN KINASE"/>
    <property type="match status" value="1"/>
</dbReference>
<keyword evidence="3" id="KW-0808">Transferase</keyword>
<proteinExistence type="inferred from homology"/>
<keyword evidence="7" id="KW-0829">Tyrosine-protein kinase</keyword>
<evidence type="ECO:0000313" key="10">
    <source>
        <dbReference type="EMBL" id="HJC14495.1"/>
    </source>
</evidence>
<dbReference type="Proteomes" id="UP000823849">
    <property type="component" value="Unassembled WGS sequence"/>
</dbReference>
<dbReference type="EMBL" id="DWWU01000008">
    <property type="protein sequence ID" value="HJC14495.1"/>
    <property type="molecule type" value="Genomic_DNA"/>
</dbReference>
<dbReference type="InterPro" id="IPR027417">
    <property type="entry name" value="P-loop_NTPase"/>
</dbReference>
<dbReference type="InterPro" id="IPR025669">
    <property type="entry name" value="AAA_dom"/>
</dbReference>
<dbReference type="EC" id="2.7.10.2" evidence="2"/>
<dbReference type="Gene3D" id="3.40.50.300">
    <property type="entry name" value="P-loop containing nucleotide triphosphate hydrolases"/>
    <property type="match status" value="1"/>
</dbReference>
<evidence type="ECO:0000256" key="8">
    <source>
        <dbReference type="ARBA" id="ARBA00051245"/>
    </source>
</evidence>
<evidence type="ECO:0000256" key="2">
    <source>
        <dbReference type="ARBA" id="ARBA00011903"/>
    </source>
</evidence>
<evidence type="ECO:0000313" key="11">
    <source>
        <dbReference type="Proteomes" id="UP000823849"/>
    </source>
</evidence>
<evidence type="ECO:0000256" key="6">
    <source>
        <dbReference type="ARBA" id="ARBA00022840"/>
    </source>
</evidence>
<dbReference type="Pfam" id="PF13614">
    <property type="entry name" value="AAA_31"/>
    <property type="match status" value="1"/>
</dbReference>
<evidence type="ECO:0000256" key="5">
    <source>
        <dbReference type="ARBA" id="ARBA00022777"/>
    </source>
</evidence>